<dbReference type="InterPro" id="IPR001792">
    <property type="entry name" value="Acylphosphatase-like_dom"/>
</dbReference>
<dbReference type="EMBL" id="AAUV01000056">
    <property type="protein sequence ID" value="EAV39145.1"/>
    <property type="molecule type" value="Genomic_DNA"/>
</dbReference>
<sequence length="119" mass="14004">MSMNFIKKFKNKHVFNQESKDELPKFKNNDLVRYRIVFSGIVQHVGFRFEAEQMAVKLQLTGWVKNIANGTVEMEIQGSDEKINSLLQYMNSLKWIEIDRMSKDPLPVLHGEKNFDVRQ</sequence>
<comment type="catalytic activity">
    <reaction evidence="4 5">
        <text>an acyl phosphate + H2O = a carboxylate + phosphate + H(+)</text>
        <dbReference type="Rhea" id="RHEA:14965"/>
        <dbReference type="ChEBI" id="CHEBI:15377"/>
        <dbReference type="ChEBI" id="CHEBI:15378"/>
        <dbReference type="ChEBI" id="CHEBI:29067"/>
        <dbReference type="ChEBI" id="CHEBI:43474"/>
        <dbReference type="ChEBI" id="CHEBI:59918"/>
        <dbReference type="EC" id="3.6.1.7"/>
    </reaction>
</comment>
<evidence type="ECO:0000256" key="6">
    <source>
        <dbReference type="RuleBase" id="RU004168"/>
    </source>
</evidence>
<keyword evidence="5" id="KW-0378">Hydrolase</keyword>
<protein>
    <recommendedName>
        <fullName evidence="3 5">acylphosphatase</fullName>
        <ecNumber evidence="2 5">3.6.1.7</ecNumber>
    </recommendedName>
</protein>
<feature type="active site" evidence="5">
    <location>
        <position position="48"/>
    </location>
</feature>
<accession>A0NK06</accession>
<evidence type="ECO:0000259" key="7">
    <source>
        <dbReference type="PROSITE" id="PS51160"/>
    </source>
</evidence>
<evidence type="ECO:0000256" key="3">
    <source>
        <dbReference type="ARBA" id="ARBA00015991"/>
    </source>
</evidence>
<dbReference type="PROSITE" id="PS51160">
    <property type="entry name" value="ACYLPHOSPHATASE_3"/>
    <property type="match status" value="1"/>
</dbReference>
<dbReference type="GO" id="GO:0003998">
    <property type="term" value="F:acylphosphatase activity"/>
    <property type="evidence" value="ECO:0007669"/>
    <property type="project" value="UniProtKB-EC"/>
</dbReference>
<evidence type="ECO:0000256" key="5">
    <source>
        <dbReference type="PROSITE-ProRule" id="PRU00520"/>
    </source>
</evidence>
<dbReference type="Pfam" id="PF00708">
    <property type="entry name" value="Acylphosphatase"/>
    <property type="match status" value="1"/>
</dbReference>
<reference evidence="8 9" key="1">
    <citation type="submission" date="2006-11" db="EMBL/GenBank/DDBJ databases">
        <authorList>
            <consortium name="Laboratoire de Microbiologie (Universite Bourgogne)"/>
            <consortium name="GENOME Express"/>
            <consortium name="UMR Oenologie Ampelologie (Universite Bordeaux 2)"/>
            <person name="Guzzo J."/>
        </authorList>
    </citation>
    <scope>NUCLEOTIDE SEQUENCE [LARGE SCALE GENOMIC DNA]</scope>
    <source>
        <strain evidence="8 9">ATCC BAA-1163</strain>
    </source>
</reference>
<dbReference type="AlphaFoldDB" id="A0NK06"/>
<dbReference type="Gene3D" id="3.30.70.100">
    <property type="match status" value="1"/>
</dbReference>
<feature type="domain" description="Acylphosphatase-like" evidence="7">
    <location>
        <begin position="33"/>
        <end position="119"/>
    </location>
</feature>
<evidence type="ECO:0000313" key="8">
    <source>
        <dbReference type="EMBL" id="EAV39145.1"/>
    </source>
</evidence>
<evidence type="ECO:0000313" key="9">
    <source>
        <dbReference type="Proteomes" id="UP000003346"/>
    </source>
</evidence>
<organism evidence="8 9">
    <name type="scientific">Oenococcus oeni ATCC BAA-1163</name>
    <dbReference type="NCBI Taxonomy" id="379360"/>
    <lineage>
        <taxon>Bacteria</taxon>
        <taxon>Bacillati</taxon>
        <taxon>Bacillota</taxon>
        <taxon>Bacilli</taxon>
        <taxon>Lactobacillales</taxon>
        <taxon>Lactobacillaceae</taxon>
        <taxon>Oenococcus</taxon>
    </lineage>
</organism>
<evidence type="ECO:0000256" key="2">
    <source>
        <dbReference type="ARBA" id="ARBA00012150"/>
    </source>
</evidence>
<evidence type="ECO:0000256" key="1">
    <source>
        <dbReference type="ARBA" id="ARBA00005614"/>
    </source>
</evidence>
<evidence type="ECO:0000256" key="4">
    <source>
        <dbReference type="ARBA" id="ARBA00047645"/>
    </source>
</evidence>
<feature type="active site" evidence="5">
    <location>
        <position position="66"/>
    </location>
</feature>
<proteinExistence type="inferred from homology"/>
<dbReference type="InterPro" id="IPR036046">
    <property type="entry name" value="Acylphosphatase-like_dom_sf"/>
</dbReference>
<name>A0NK06_OENOE</name>
<comment type="caution">
    <text evidence="8">The sequence shown here is derived from an EMBL/GenBank/DDBJ whole genome shotgun (WGS) entry which is preliminary data.</text>
</comment>
<gene>
    <name evidence="8" type="ORF">OENOO_61021</name>
</gene>
<dbReference type="PANTHER" id="PTHR47268">
    <property type="entry name" value="ACYLPHOSPHATASE"/>
    <property type="match status" value="1"/>
</dbReference>
<dbReference type="HOGENOM" id="CLU_141932_2_0_9"/>
<dbReference type="PANTHER" id="PTHR47268:SF4">
    <property type="entry name" value="ACYLPHOSPHATASE"/>
    <property type="match status" value="1"/>
</dbReference>
<dbReference type="SUPFAM" id="SSF54975">
    <property type="entry name" value="Acylphosphatase/BLUF domain-like"/>
    <property type="match status" value="1"/>
</dbReference>
<dbReference type="InterPro" id="IPR020456">
    <property type="entry name" value="Acylphosphatase"/>
</dbReference>
<comment type="similarity">
    <text evidence="1 6">Belongs to the acylphosphatase family.</text>
</comment>
<dbReference type="InterPro" id="IPR017968">
    <property type="entry name" value="Acylphosphatase_CS"/>
</dbReference>
<dbReference type="PROSITE" id="PS00151">
    <property type="entry name" value="ACYLPHOSPHATASE_2"/>
    <property type="match status" value="1"/>
</dbReference>
<dbReference type="EC" id="3.6.1.7" evidence="2 5"/>
<dbReference type="Proteomes" id="UP000003346">
    <property type="component" value="Unassembled WGS sequence"/>
</dbReference>